<reference evidence="2" key="1">
    <citation type="submission" date="2021-06" db="EMBL/GenBank/DDBJ databases">
        <title>Parelaphostrongylus tenuis whole genome reference sequence.</title>
        <authorList>
            <person name="Garwood T.J."/>
            <person name="Larsen P.A."/>
            <person name="Fountain-Jones N.M."/>
            <person name="Garbe J.R."/>
            <person name="Macchietto M.G."/>
            <person name="Kania S.A."/>
            <person name="Gerhold R.W."/>
            <person name="Richards J.E."/>
            <person name="Wolf T.M."/>
        </authorList>
    </citation>
    <scope>NUCLEOTIDE SEQUENCE</scope>
    <source>
        <strain evidence="2">MNPRO001-30</strain>
        <tissue evidence="2">Meninges</tissue>
    </source>
</reference>
<organism evidence="2 3">
    <name type="scientific">Parelaphostrongylus tenuis</name>
    <name type="common">Meningeal worm</name>
    <dbReference type="NCBI Taxonomy" id="148309"/>
    <lineage>
        <taxon>Eukaryota</taxon>
        <taxon>Metazoa</taxon>
        <taxon>Ecdysozoa</taxon>
        <taxon>Nematoda</taxon>
        <taxon>Chromadorea</taxon>
        <taxon>Rhabditida</taxon>
        <taxon>Rhabditina</taxon>
        <taxon>Rhabditomorpha</taxon>
        <taxon>Strongyloidea</taxon>
        <taxon>Metastrongylidae</taxon>
        <taxon>Parelaphostrongylus</taxon>
    </lineage>
</organism>
<sequence>MAPYLSFIFYLSVVHFADCVTPAGDRSHKTLNKEKERHSQRGLYTLVRYEDTNL</sequence>
<proteinExistence type="predicted"/>
<keyword evidence="1" id="KW-0732">Signal</keyword>
<accession>A0AAD5MWV1</accession>
<feature type="signal peptide" evidence="1">
    <location>
        <begin position="1"/>
        <end position="19"/>
    </location>
</feature>
<comment type="caution">
    <text evidence="2">The sequence shown here is derived from an EMBL/GenBank/DDBJ whole genome shotgun (WGS) entry which is preliminary data.</text>
</comment>
<evidence type="ECO:0000313" key="3">
    <source>
        <dbReference type="Proteomes" id="UP001196413"/>
    </source>
</evidence>
<dbReference type="Proteomes" id="UP001196413">
    <property type="component" value="Unassembled WGS sequence"/>
</dbReference>
<gene>
    <name evidence="2" type="ORF">KIN20_024319</name>
</gene>
<evidence type="ECO:0000313" key="2">
    <source>
        <dbReference type="EMBL" id="KAJ1364268.1"/>
    </source>
</evidence>
<feature type="chain" id="PRO_5042297072" evidence="1">
    <location>
        <begin position="20"/>
        <end position="54"/>
    </location>
</feature>
<evidence type="ECO:0000256" key="1">
    <source>
        <dbReference type="SAM" id="SignalP"/>
    </source>
</evidence>
<name>A0AAD5MWV1_PARTN</name>
<dbReference type="AlphaFoldDB" id="A0AAD5MWV1"/>
<keyword evidence="3" id="KW-1185">Reference proteome</keyword>
<dbReference type="EMBL" id="JAHQIW010004907">
    <property type="protein sequence ID" value="KAJ1364268.1"/>
    <property type="molecule type" value="Genomic_DNA"/>
</dbReference>
<protein>
    <submittedName>
        <fullName evidence="2">Uncharacterized protein</fullName>
    </submittedName>
</protein>